<name>A0A061IJ34_CRIGR</name>
<dbReference type="AlphaFoldDB" id="A0A061IJ34"/>
<dbReference type="EMBL" id="KE667938">
    <property type="protein sequence ID" value="ERE84451.1"/>
    <property type="molecule type" value="Genomic_DNA"/>
</dbReference>
<proteinExistence type="predicted"/>
<feature type="non-terminal residue" evidence="2">
    <location>
        <position position="1"/>
    </location>
</feature>
<dbReference type="Proteomes" id="UP000030759">
    <property type="component" value="Unassembled WGS sequence"/>
</dbReference>
<evidence type="ECO:0000256" key="1">
    <source>
        <dbReference type="SAM" id="MobiDB-lite"/>
    </source>
</evidence>
<protein>
    <submittedName>
        <fullName evidence="2">Uncharacterized protein</fullName>
    </submittedName>
</protein>
<organism evidence="2 3">
    <name type="scientific">Cricetulus griseus</name>
    <name type="common">Chinese hamster</name>
    <name type="synonym">Cricetulus barabensis griseus</name>
    <dbReference type="NCBI Taxonomy" id="10029"/>
    <lineage>
        <taxon>Eukaryota</taxon>
        <taxon>Metazoa</taxon>
        <taxon>Chordata</taxon>
        <taxon>Craniata</taxon>
        <taxon>Vertebrata</taxon>
        <taxon>Euteleostomi</taxon>
        <taxon>Mammalia</taxon>
        <taxon>Eutheria</taxon>
        <taxon>Euarchontoglires</taxon>
        <taxon>Glires</taxon>
        <taxon>Rodentia</taxon>
        <taxon>Myomorpha</taxon>
        <taxon>Muroidea</taxon>
        <taxon>Cricetidae</taxon>
        <taxon>Cricetinae</taxon>
        <taxon>Cricetulus</taxon>
    </lineage>
</organism>
<sequence>NWEANDISSESWPAKVLALNWIILDFSEVGTWSSWSPCKVRQRVTEQLEPGARGPHVKTPCTSEAGPKGPRVASDLNASSLTTSSPVTRRHRTSFQMREATSGPNQLRCL</sequence>
<reference evidence="3" key="1">
    <citation type="journal article" date="2013" name="Nat. Biotechnol.">
        <title>Chinese hamster genome sequenced from sorted chromosomes.</title>
        <authorList>
            <person name="Brinkrolf K."/>
            <person name="Rupp O."/>
            <person name="Laux H."/>
            <person name="Kollin F."/>
            <person name="Ernst W."/>
            <person name="Linke B."/>
            <person name="Kofler R."/>
            <person name="Romand S."/>
            <person name="Hesse F."/>
            <person name="Budach W.E."/>
            <person name="Galosy S."/>
            <person name="Muller D."/>
            <person name="Noll T."/>
            <person name="Wienberg J."/>
            <person name="Jostock T."/>
            <person name="Leonard M."/>
            <person name="Grillari J."/>
            <person name="Tauch A."/>
            <person name="Goesmann A."/>
            <person name="Helk B."/>
            <person name="Mott J.E."/>
            <person name="Puhler A."/>
            <person name="Borth N."/>
        </authorList>
    </citation>
    <scope>NUCLEOTIDE SEQUENCE [LARGE SCALE GENOMIC DNA]</scope>
    <source>
        <strain evidence="3">17A/GY</strain>
    </source>
</reference>
<gene>
    <name evidence="2" type="ORF">H671_2g5953</name>
</gene>
<feature type="compositionally biased region" description="Polar residues" evidence="1">
    <location>
        <begin position="76"/>
        <end position="87"/>
    </location>
</feature>
<accession>A0A061IJ34</accession>
<evidence type="ECO:0000313" key="2">
    <source>
        <dbReference type="EMBL" id="ERE84451.1"/>
    </source>
</evidence>
<feature type="region of interest" description="Disordered" evidence="1">
    <location>
        <begin position="46"/>
        <end position="110"/>
    </location>
</feature>
<evidence type="ECO:0000313" key="3">
    <source>
        <dbReference type="Proteomes" id="UP000030759"/>
    </source>
</evidence>